<comment type="caution">
    <text evidence="1">The sequence shown here is derived from an EMBL/GenBank/DDBJ whole genome shotgun (WGS) entry which is preliminary data.</text>
</comment>
<accession>A0A814L1T2</accession>
<protein>
    <submittedName>
        <fullName evidence="1">Uncharacterized protein</fullName>
    </submittedName>
</protein>
<gene>
    <name evidence="1" type="ORF">VCS650_LOCUS17834</name>
</gene>
<dbReference type="OrthoDB" id="6019999at2759"/>
<evidence type="ECO:0000313" key="2">
    <source>
        <dbReference type="Proteomes" id="UP000663891"/>
    </source>
</evidence>
<proteinExistence type="predicted"/>
<organism evidence="1 2">
    <name type="scientific">Adineta steineri</name>
    <dbReference type="NCBI Taxonomy" id="433720"/>
    <lineage>
        <taxon>Eukaryota</taxon>
        <taxon>Metazoa</taxon>
        <taxon>Spiralia</taxon>
        <taxon>Gnathifera</taxon>
        <taxon>Rotifera</taxon>
        <taxon>Eurotatoria</taxon>
        <taxon>Bdelloidea</taxon>
        <taxon>Adinetida</taxon>
        <taxon>Adinetidae</taxon>
        <taxon>Adineta</taxon>
    </lineage>
</organism>
<dbReference type="Proteomes" id="UP000663891">
    <property type="component" value="Unassembled WGS sequence"/>
</dbReference>
<sequence length="149" mass="17443">MYRCFNAIEINEEGLIINFEHKLQQRKSDLVTIEISVFNYTKLIDTLDDLVKDEELKDYDKTWSGFHYSAVTRTMEFGIRTGVFFWSNGYSWGSCWIVENRTQAHLMVSYGSIEIEYFGLQGKTIKKLPERVILSAKSDMKTLIIDFDN</sequence>
<name>A0A814L1T2_9BILA</name>
<dbReference type="AlphaFoldDB" id="A0A814L1T2"/>
<dbReference type="EMBL" id="CAJNON010000166">
    <property type="protein sequence ID" value="CAF1058989.1"/>
    <property type="molecule type" value="Genomic_DNA"/>
</dbReference>
<reference evidence="1" key="1">
    <citation type="submission" date="2021-02" db="EMBL/GenBank/DDBJ databases">
        <authorList>
            <person name="Nowell W R."/>
        </authorList>
    </citation>
    <scope>NUCLEOTIDE SEQUENCE</scope>
</reference>
<evidence type="ECO:0000313" key="1">
    <source>
        <dbReference type="EMBL" id="CAF1058989.1"/>
    </source>
</evidence>